<keyword evidence="3" id="KW-1185">Reference proteome</keyword>
<sequence length="130" mass="14324">MRPTSRRARIGAFAVGILVGVVLTVGAVTVLWWPRTEVTYRSTAPSSVAYDDESTHYLGLVHKHTLSGRHTYGVVIGRDPGLSYGHWVQVSPDLGAPGIKSTTWTKAGVRVRFLTGHEVFVPARFYLYGR</sequence>
<accession>A0ABS1P8S4</accession>
<evidence type="ECO:0008006" key="4">
    <source>
        <dbReference type="Google" id="ProtNLM"/>
    </source>
</evidence>
<proteinExistence type="predicted"/>
<gene>
    <name evidence="2" type="ORF">JK361_30070</name>
</gene>
<keyword evidence="1" id="KW-0472">Membrane</keyword>
<reference evidence="2 3" key="1">
    <citation type="submission" date="2021-01" db="EMBL/GenBank/DDBJ databases">
        <title>WGS of actinomycetes isolated from Thailand.</title>
        <authorList>
            <person name="Thawai C."/>
        </authorList>
    </citation>
    <scope>NUCLEOTIDE SEQUENCE [LARGE SCALE GENOMIC DNA]</scope>
    <source>
        <strain evidence="2 3">CH5-8</strain>
    </source>
</reference>
<dbReference type="Proteomes" id="UP000621386">
    <property type="component" value="Unassembled WGS sequence"/>
</dbReference>
<keyword evidence="1" id="KW-0812">Transmembrane</keyword>
<evidence type="ECO:0000313" key="3">
    <source>
        <dbReference type="Proteomes" id="UP000621386"/>
    </source>
</evidence>
<feature type="transmembrane region" description="Helical" evidence="1">
    <location>
        <begin position="12"/>
        <end position="33"/>
    </location>
</feature>
<organism evidence="2 3">
    <name type="scientific">Streptomyces musisoli</name>
    <dbReference type="NCBI Taxonomy" id="2802280"/>
    <lineage>
        <taxon>Bacteria</taxon>
        <taxon>Bacillati</taxon>
        <taxon>Actinomycetota</taxon>
        <taxon>Actinomycetes</taxon>
        <taxon>Kitasatosporales</taxon>
        <taxon>Streptomycetaceae</taxon>
        <taxon>Streptomyces</taxon>
    </lineage>
</organism>
<keyword evidence="1" id="KW-1133">Transmembrane helix</keyword>
<name>A0ABS1P8S4_9ACTN</name>
<protein>
    <recommendedName>
        <fullName evidence="4">DUF3592 domain-containing protein</fullName>
    </recommendedName>
</protein>
<comment type="caution">
    <text evidence="2">The sequence shown here is derived from an EMBL/GenBank/DDBJ whole genome shotgun (WGS) entry which is preliminary data.</text>
</comment>
<dbReference type="EMBL" id="JAERRH010000015">
    <property type="protein sequence ID" value="MBL1108782.1"/>
    <property type="molecule type" value="Genomic_DNA"/>
</dbReference>
<evidence type="ECO:0000256" key="1">
    <source>
        <dbReference type="SAM" id="Phobius"/>
    </source>
</evidence>
<evidence type="ECO:0000313" key="2">
    <source>
        <dbReference type="EMBL" id="MBL1108782.1"/>
    </source>
</evidence>